<protein>
    <recommendedName>
        <fullName evidence="4">Secreted protein</fullName>
    </recommendedName>
</protein>
<organism evidence="2 3">
    <name type="scientific">Clavelina lepadiformis</name>
    <name type="common">Light-bulb sea squirt</name>
    <name type="synonym">Ascidia lepadiformis</name>
    <dbReference type="NCBI Taxonomy" id="159417"/>
    <lineage>
        <taxon>Eukaryota</taxon>
        <taxon>Metazoa</taxon>
        <taxon>Chordata</taxon>
        <taxon>Tunicata</taxon>
        <taxon>Ascidiacea</taxon>
        <taxon>Aplousobranchia</taxon>
        <taxon>Clavelinidae</taxon>
        <taxon>Clavelina</taxon>
    </lineage>
</organism>
<keyword evidence="1" id="KW-0812">Transmembrane</keyword>
<evidence type="ECO:0000256" key="1">
    <source>
        <dbReference type="SAM" id="Phobius"/>
    </source>
</evidence>
<evidence type="ECO:0000313" key="2">
    <source>
        <dbReference type="EMBL" id="CAK8672565.1"/>
    </source>
</evidence>
<keyword evidence="3" id="KW-1185">Reference proteome</keyword>
<proteinExistence type="predicted"/>
<keyword evidence="1" id="KW-1133">Transmembrane helix</keyword>
<accession>A0ABP0EYJ9</accession>
<dbReference type="Proteomes" id="UP001642483">
    <property type="component" value="Unassembled WGS sequence"/>
</dbReference>
<evidence type="ECO:0008006" key="4">
    <source>
        <dbReference type="Google" id="ProtNLM"/>
    </source>
</evidence>
<evidence type="ECO:0000313" key="3">
    <source>
        <dbReference type="Proteomes" id="UP001642483"/>
    </source>
</evidence>
<sequence length="117" mass="13832">MELKSSLLDKCCKTHFCNNLRIYFTIFMLCAFVTSSSGTPTRKEFRTMLQNCQSVVRFKCLYLSKYCRVRTLFKRDIESLPDFSADDHHSNAKLSTRLISRKARFRVSCKVCRTYCW</sequence>
<reference evidence="2 3" key="1">
    <citation type="submission" date="2024-02" db="EMBL/GenBank/DDBJ databases">
        <authorList>
            <person name="Daric V."/>
            <person name="Darras S."/>
        </authorList>
    </citation>
    <scope>NUCLEOTIDE SEQUENCE [LARGE SCALE GENOMIC DNA]</scope>
</reference>
<dbReference type="EMBL" id="CAWYQH010000001">
    <property type="protein sequence ID" value="CAK8672565.1"/>
    <property type="molecule type" value="Genomic_DNA"/>
</dbReference>
<gene>
    <name evidence="2" type="ORF">CVLEPA_LOCUS2275</name>
</gene>
<name>A0ABP0EYJ9_CLALP</name>
<comment type="caution">
    <text evidence="2">The sequence shown here is derived from an EMBL/GenBank/DDBJ whole genome shotgun (WGS) entry which is preliminary data.</text>
</comment>
<keyword evidence="1" id="KW-0472">Membrane</keyword>
<feature type="transmembrane region" description="Helical" evidence="1">
    <location>
        <begin position="20"/>
        <end position="39"/>
    </location>
</feature>